<evidence type="ECO:0000259" key="2">
    <source>
        <dbReference type="Pfam" id="PF09084"/>
    </source>
</evidence>
<proteinExistence type="predicted"/>
<keyword evidence="4" id="KW-1185">Reference proteome</keyword>
<dbReference type="EMBL" id="JAERTX010000006">
    <property type="protein sequence ID" value="MBM9459993.1"/>
    <property type="molecule type" value="Genomic_DNA"/>
</dbReference>
<dbReference type="GO" id="GO:0009228">
    <property type="term" value="P:thiamine biosynthetic process"/>
    <property type="evidence" value="ECO:0007669"/>
    <property type="project" value="InterPro"/>
</dbReference>
<dbReference type="PANTHER" id="PTHR31528:SF3">
    <property type="entry name" value="THIAMINE BIOSYNTHESIS PROTEIN HI_0357-RELATED"/>
    <property type="match status" value="1"/>
</dbReference>
<gene>
    <name evidence="3" type="ORF">JK386_08765</name>
</gene>
<dbReference type="InterPro" id="IPR015168">
    <property type="entry name" value="SsuA/THI5"/>
</dbReference>
<name>A0A938Y4R4_9ACTN</name>
<sequence>MASKARLSVAAVLGAGVLLTSLTACGEEEKSAAPTSSSVISDERCAANGEAGKLTYLTSYQYAATASILDVLAAEELGYFDDLCLDVEVQPGDTAQNPQLVSAGRAAFAALGGPADVLSAVAAGADVVSVATYGNVPAIEYISLADGPIKDLKDLEGKTVGYKGNQDPPLLSMLEKAGVDTDKVEFVSVGYDPSILAQGKVHALEAYKSNEPKVLAKAGHEVTEWKPEEYGVQSSFNNLVTSSKFAEKNPTAVEDFLRATFKAYEWLSASDENLTKGLGWAEKATGPGSYDVELAKVRWQTEVELISSSQPEGTPLGFQSEEQWKPEAEVYVEHGVLKEMPDLSEAFDASYVEAIFEGTELVWGE</sequence>
<dbReference type="PROSITE" id="PS51257">
    <property type="entry name" value="PROKAR_LIPOPROTEIN"/>
    <property type="match status" value="1"/>
</dbReference>
<dbReference type="PANTHER" id="PTHR31528">
    <property type="entry name" value="4-AMINO-5-HYDROXYMETHYL-2-METHYLPYRIMIDINE PHOSPHATE SYNTHASE THI11-RELATED"/>
    <property type="match status" value="1"/>
</dbReference>
<evidence type="ECO:0000313" key="4">
    <source>
        <dbReference type="Proteomes" id="UP000663791"/>
    </source>
</evidence>
<comment type="caution">
    <text evidence="3">The sequence shown here is derived from an EMBL/GenBank/DDBJ whole genome shotgun (WGS) entry which is preliminary data.</text>
</comment>
<reference evidence="3" key="1">
    <citation type="submission" date="2021-01" db="EMBL/GenBank/DDBJ databases">
        <title>Novel species in genus Nocardioides.</title>
        <authorList>
            <person name="Zhang G."/>
        </authorList>
    </citation>
    <scope>NUCLEOTIDE SEQUENCE</scope>
    <source>
        <strain evidence="3">Zg-536</strain>
    </source>
</reference>
<protein>
    <submittedName>
        <fullName evidence="3">ABC transporter substrate-binding protein</fullName>
    </submittedName>
</protein>
<dbReference type="Pfam" id="PF09084">
    <property type="entry name" value="NMT1"/>
    <property type="match status" value="1"/>
</dbReference>
<dbReference type="RefSeq" id="WP_205291288.1">
    <property type="nucleotide sequence ID" value="NZ_CP074406.1"/>
</dbReference>
<organism evidence="3 4">
    <name type="scientific">Nocardioides faecalis</name>
    <dbReference type="NCBI Taxonomy" id="2803858"/>
    <lineage>
        <taxon>Bacteria</taxon>
        <taxon>Bacillati</taxon>
        <taxon>Actinomycetota</taxon>
        <taxon>Actinomycetes</taxon>
        <taxon>Propionibacteriales</taxon>
        <taxon>Nocardioidaceae</taxon>
        <taxon>Nocardioides</taxon>
    </lineage>
</organism>
<evidence type="ECO:0000313" key="3">
    <source>
        <dbReference type="EMBL" id="MBM9459993.1"/>
    </source>
</evidence>
<dbReference type="InterPro" id="IPR027939">
    <property type="entry name" value="NMT1/THI5"/>
</dbReference>
<feature type="chain" id="PRO_5037806208" evidence="1">
    <location>
        <begin position="27"/>
        <end position="365"/>
    </location>
</feature>
<feature type="signal peptide" evidence="1">
    <location>
        <begin position="1"/>
        <end position="26"/>
    </location>
</feature>
<dbReference type="Gene3D" id="3.40.190.10">
    <property type="entry name" value="Periplasmic binding protein-like II"/>
    <property type="match status" value="2"/>
</dbReference>
<feature type="domain" description="SsuA/THI5-like" evidence="2">
    <location>
        <begin position="70"/>
        <end position="269"/>
    </location>
</feature>
<dbReference type="Proteomes" id="UP000663791">
    <property type="component" value="Unassembled WGS sequence"/>
</dbReference>
<evidence type="ECO:0000256" key="1">
    <source>
        <dbReference type="SAM" id="SignalP"/>
    </source>
</evidence>
<keyword evidence="1" id="KW-0732">Signal</keyword>
<dbReference type="SUPFAM" id="SSF53850">
    <property type="entry name" value="Periplasmic binding protein-like II"/>
    <property type="match status" value="1"/>
</dbReference>
<dbReference type="AlphaFoldDB" id="A0A938Y4R4"/>
<accession>A0A938Y4R4</accession>